<dbReference type="OrthoDB" id="4505928at2759"/>
<dbReference type="PANTHER" id="PTHR42070:SF1">
    <property type="entry name" value="FILAMENT ASSOCIATED PROTEIN, PUTATIVE (AFU_ORTHOLOGUE AFUA_8G06630)-RELATED"/>
    <property type="match status" value="1"/>
</dbReference>
<gene>
    <name evidence="2" type="ORF">ASPWEDRAFT_169274</name>
</gene>
<dbReference type="VEuPathDB" id="FungiDB:ASPWEDRAFT_169274"/>
<keyword evidence="3" id="KW-1185">Reference proteome</keyword>
<evidence type="ECO:0000313" key="2">
    <source>
        <dbReference type="EMBL" id="OJJ39426.1"/>
    </source>
</evidence>
<evidence type="ECO:0000256" key="1">
    <source>
        <dbReference type="SAM" id="MobiDB-lite"/>
    </source>
</evidence>
<evidence type="ECO:0000313" key="3">
    <source>
        <dbReference type="Proteomes" id="UP000184383"/>
    </source>
</evidence>
<proteinExistence type="predicted"/>
<dbReference type="PANTHER" id="PTHR42070">
    <property type="entry name" value="FILAMENT ASSOCIATED PROTEIN, PUTATIVE (AFU_ORTHOLOGUE AFUA_8G06630)-RELATED"/>
    <property type="match status" value="1"/>
</dbReference>
<dbReference type="AlphaFoldDB" id="A0A1L9RWX4"/>
<accession>A0A1L9RWX4</accession>
<feature type="region of interest" description="Disordered" evidence="1">
    <location>
        <begin position="1"/>
        <end position="31"/>
    </location>
</feature>
<evidence type="ECO:0008006" key="4">
    <source>
        <dbReference type="Google" id="ProtNLM"/>
    </source>
</evidence>
<sequence length="251" mass="28248">MDADKQKKLDRLARVRENQRKSRARRQEHTRELEQTLASCKEQVHQKDIEHRLIVQKLESENRKLRYLLSCSGLSSSTVEEYIRTVDDPAMTQKVAIPALRRSEETAKPQCQEKKCSLPCSSQKVAQSNVALSEEPEESAAGGAYQQLPEPVQKPLLQMSQNFQQLSKEQPLCCMPDDESLDSWASDGDVLDTTLCAIAEELVGQYNTRGIDITEIQKKLKAGFSKGSATGEGCRVQNHILFQVLDEISND</sequence>
<dbReference type="Proteomes" id="UP000184383">
    <property type="component" value="Unassembled WGS sequence"/>
</dbReference>
<name>A0A1L9RWX4_ASPWE</name>
<dbReference type="EMBL" id="KV878210">
    <property type="protein sequence ID" value="OJJ39426.1"/>
    <property type="molecule type" value="Genomic_DNA"/>
</dbReference>
<dbReference type="GeneID" id="63746270"/>
<organism evidence="2 3">
    <name type="scientific">Aspergillus wentii DTO 134E9</name>
    <dbReference type="NCBI Taxonomy" id="1073089"/>
    <lineage>
        <taxon>Eukaryota</taxon>
        <taxon>Fungi</taxon>
        <taxon>Dikarya</taxon>
        <taxon>Ascomycota</taxon>
        <taxon>Pezizomycotina</taxon>
        <taxon>Eurotiomycetes</taxon>
        <taxon>Eurotiomycetidae</taxon>
        <taxon>Eurotiales</taxon>
        <taxon>Aspergillaceae</taxon>
        <taxon>Aspergillus</taxon>
        <taxon>Aspergillus subgen. Cremei</taxon>
    </lineage>
</organism>
<reference evidence="3" key="1">
    <citation type="journal article" date="2017" name="Genome Biol.">
        <title>Comparative genomics reveals high biological diversity and specific adaptations in the industrially and medically important fungal genus Aspergillus.</title>
        <authorList>
            <person name="de Vries R.P."/>
            <person name="Riley R."/>
            <person name="Wiebenga A."/>
            <person name="Aguilar-Osorio G."/>
            <person name="Amillis S."/>
            <person name="Uchima C.A."/>
            <person name="Anderluh G."/>
            <person name="Asadollahi M."/>
            <person name="Askin M."/>
            <person name="Barry K."/>
            <person name="Battaglia E."/>
            <person name="Bayram O."/>
            <person name="Benocci T."/>
            <person name="Braus-Stromeyer S.A."/>
            <person name="Caldana C."/>
            <person name="Canovas D."/>
            <person name="Cerqueira G.C."/>
            <person name="Chen F."/>
            <person name="Chen W."/>
            <person name="Choi C."/>
            <person name="Clum A."/>
            <person name="Dos Santos R.A."/>
            <person name="Damasio A.R."/>
            <person name="Diallinas G."/>
            <person name="Emri T."/>
            <person name="Fekete E."/>
            <person name="Flipphi M."/>
            <person name="Freyberg S."/>
            <person name="Gallo A."/>
            <person name="Gournas C."/>
            <person name="Habgood R."/>
            <person name="Hainaut M."/>
            <person name="Harispe M.L."/>
            <person name="Henrissat B."/>
            <person name="Hilden K.S."/>
            <person name="Hope R."/>
            <person name="Hossain A."/>
            <person name="Karabika E."/>
            <person name="Karaffa L."/>
            <person name="Karanyi Z."/>
            <person name="Krasevec N."/>
            <person name="Kuo A."/>
            <person name="Kusch H."/>
            <person name="LaButti K."/>
            <person name="Lagendijk E.L."/>
            <person name="Lapidus A."/>
            <person name="Levasseur A."/>
            <person name="Lindquist E."/>
            <person name="Lipzen A."/>
            <person name="Logrieco A.F."/>
            <person name="MacCabe A."/>
            <person name="Maekelae M.R."/>
            <person name="Malavazi I."/>
            <person name="Melin P."/>
            <person name="Meyer V."/>
            <person name="Mielnichuk N."/>
            <person name="Miskei M."/>
            <person name="Molnar A.P."/>
            <person name="Mule G."/>
            <person name="Ngan C.Y."/>
            <person name="Orejas M."/>
            <person name="Orosz E."/>
            <person name="Ouedraogo J.P."/>
            <person name="Overkamp K.M."/>
            <person name="Park H.-S."/>
            <person name="Perrone G."/>
            <person name="Piumi F."/>
            <person name="Punt P.J."/>
            <person name="Ram A.F."/>
            <person name="Ramon A."/>
            <person name="Rauscher S."/>
            <person name="Record E."/>
            <person name="Riano-Pachon D.M."/>
            <person name="Robert V."/>
            <person name="Roehrig J."/>
            <person name="Ruller R."/>
            <person name="Salamov A."/>
            <person name="Salih N.S."/>
            <person name="Samson R.A."/>
            <person name="Sandor E."/>
            <person name="Sanguinetti M."/>
            <person name="Schuetze T."/>
            <person name="Sepcic K."/>
            <person name="Shelest E."/>
            <person name="Sherlock G."/>
            <person name="Sophianopoulou V."/>
            <person name="Squina F.M."/>
            <person name="Sun H."/>
            <person name="Susca A."/>
            <person name="Todd R.B."/>
            <person name="Tsang A."/>
            <person name="Unkles S.E."/>
            <person name="van de Wiele N."/>
            <person name="van Rossen-Uffink D."/>
            <person name="Oliveira J.V."/>
            <person name="Vesth T.C."/>
            <person name="Visser J."/>
            <person name="Yu J.-H."/>
            <person name="Zhou M."/>
            <person name="Andersen M.R."/>
            <person name="Archer D.B."/>
            <person name="Baker S.E."/>
            <person name="Benoit I."/>
            <person name="Brakhage A.A."/>
            <person name="Braus G.H."/>
            <person name="Fischer R."/>
            <person name="Frisvad J.C."/>
            <person name="Goldman G.H."/>
            <person name="Houbraken J."/>
            <person name="Oakley B."/>
            <person name="Pocsi I."/>
            <person name="Scazzocchio C."/>
            <person name="Seiboth B."/>
            <person name="vanKuyk P.A."/>
            <person name="Wortman J."/>
            <person name="Dyer P.S."/>
            <person name="Grigoriev I.V."/>
        </authorList>
    </citation>
    <scope>NUCLEOTIDE SEQUENCE [LARGE SCALE GENOMIC DNA]</scope>
    <source>
        <strain evidence="3">DTO 134E9</strain>
    </source>
</reference>
<dbReference type="STRING" id="1073089.A0A1L9RWX4"/>
<protein>
    <recommendedName>
        <fullName evidence="4">BZIP domain-containing protein</fullName>
    </recommendedName>
</protein>
<dbReference type="RefSeq" id="XP_040693102.1">
    <property type="nucleotide sequence ID" value="XM_040830422.1"/>
</dbReference>
<dbReference type="CDD" id="cd14688">
    <property type="entry name" value="bZIP_YAP"/>
    <property type="match status" value="1"/>
</dbReference>
<dbReference type="Gene3D" id="1.20.5.170">
    <property type="match status" value="1"/>
</dbReference>